<gene>
    <name evidence="2" type="ORF">APUTEX25_002697</name>
</gene>
<evidence type="ECO:0000313" key="2">
    <source>
        <dbReference type="EMBL" id="RMZ54120.1"/>
    </source>
</evidence>
<evidence type="ECO:0000256" key="1">
    <source>
        <dbReference type="SAM" id="MobiDB-lite"/>
    </source>
</evidence>
<protein>
    <submittedName>
        <fullName evidence="2">Uncharacterized protein</fullName>
    </submittedName>
</protein>
<accession>A0A3M7KWH7</accession>
<feature type="compositionally biased region" description="Low complexity" evidence="1">
    <location>
        <begin position="1"/>
        <end position="18"/>
    </location>
</feature>
<dbReference type="EMBL" id="QOKY01000184">
    <property type="protein sequence ID" value="RMZ54120.1"/>
    <property type="molecule type" value="Genomic_DNA"/>
</dbReference>
<comment type="caution">
    <text evidence="2">The sequence shown here is derived from an EMBL/GenBank/DDBJ whole genome shotgun (WGS) entry which is preliminary data.</text>
</comment>
<name>A0A3M7KWH7_AUXPR</name>
<dbReference type="AlphaFoldDB" id="A0A3M7KWH7"/>
<dbReference type="Proteomes" id="UP000279271">
    <property type="component" value="Unassembled WGS sequence"/>
</dbReference>
<sequence length="166" mass="17304">MGGGSANAAAGGENAPHGTDGGGDAPGADGRQPPPIFARAEDASQPRLSAKGILRLPVWVPPLVELEGLRRDEEAARWYYIDPQARPRGRRAPPGSGSGGHEKLQGPHPLCQLQSWMSFLAASAVGNAEHQLAYARFSGVSVCKAGDCYRVPLILLLPPSPTPAPS</sequence>
<reference evidence="3" key="1">
    <citation type="journal article" date="2018" name="Algal Res.">
        <title>Characterization of plant carbon substrate utilization by Auxenochlorella protothecoides.</title>
        <authorList>
            <person name="Vogler B.W."/>
            <person name="Starkenburg S.R."/>
            <person name="Sudasinghe N."/>
            <person name="Schambach J.Y."/>
            <person name="Rollin J.A."/>
            <person name="Pattathil S."/>
            <person name="Barry A.N."/>
        </authorList>
    </citation>
    <scope>NUCLEOTIDE SEQUENCE [LARGE SCALE GENOMIC DNA]</scope>
    <source>
        <strain evidence="3">UTEX 25</strain>
    </source>
</reference>
<evidence type="ECO:0000313" key="3">
    <source>
        <dbReference type="Proteomes" id="UP000279271"/>
    </source>
</evidence>
<feature type="region of interest" description="Disordered" evidence="1">
    <location>
        <begin position="1"/>
        <end position="45"/>
    </location>
</feature>
<organism evidence="2 3">
    <name type="scientific">Auxenochlorella protothecoides</name>
    <name type="common">Green microalga</name>
    <name type="synonym">Chlorella protothecoides</name>
    <dbReference type="NCBI Taxonomy" id="3075"/>
    <lineage>
        <taxon>Eukaryota</taxon>
        <taxon>Viridiplantae</taxon>
        <taxon>Chlorophyta</taxon>
        <taxon>core chlorophytes</taxon>
        <taxon>Trebouxiophyceae</taxon>
        <taxon>Chlorellales</taxon>
        <taxon>Chlorellaceae</taxon>
        <taxon>Auxenochlorella</taxon>
    </lineage>
</organism>
<feature type="region of interest" description="Disordered" evidence="1">
    <location>
        <begin position="81"/>
        <end position="107"/>
    </location>
</feature>
<proteinExistence type="predicted"/>